<keyword evidence="3" id="KW-1185">Reference proteome</keyword>
<dbReference type="Proteomes" id="UP000784128">
    <property type="component" value="Unassembled WGS sequence"/>
</dbReference>
<keyword evidence="1" id="KW-1133">Transmembrane helix</keyword>
<sequence length="158" mass="17333">MNQLEKEAIRKRMRRLAWLMDSSITVPGTNTTIGVDPLLGLFPWFGDTVGAVLSSFIMAEAARLGAPKSVLLKMAFNVAVDALVGAVPLAGDMFDFVWKANQRNVQILDDYLERPHHTAVTSRLFVIVLILLLGGFVIFVGLMGFLALRALWIAVSGF</sequence>
<dbReference type="EMBL" id="JAHDYS010000014">
    <property type="protein sequence ID" value="MBT1072921.1"/>
    <property type="molecule type" value="Genomic_DNA"/>
</dbReference>
<evidence type="ECO:0000313" key="3">
    <source>
        <dbReference type="Proteomes" id="UP000784128"/>
    </source>
</evidence>
<evidence type="ECO:0000256" key="1">
    <source>
        <dbReference type="SAM" id="Phobius"/>
    </source>
</evidence>
<evidence type="ECO:0000313" key="2">
    <source>
        <dbReference type="EMBL" id="MBT1072921.1"/>
    </source>
</evidence>
<gene>
    <name evidence="2" type="ORF">KJB30_14080</name>
</gene>
<dbReference type="RefSeq" id="WP_214300425.1">
    <property type="nucleotide sequence ID" value="NZ_JAHDYS010000014.1"/>
</dbReference>
<proteinExistence type="predicted"/>
<name>A0ABS5UB92_9BACT</name>
<accession>A0ABS5UB92</accession>
<keyword evidence="1" id="KW-0472">Membrane</keyword>
<feature type="transmembrane region" description="Helical" evidence="1">
    <location>
        <begin position="124"/>
        <end position="148"/>
    </location>
</feature>
<reference evidence="2 3" key="1">
    <citation type="submission" date="2021-05" db="EMBL/GenBank/DDBJ databases">
        <title>The draft genome of Geobacter chapellei DSM 13688.</title>
        <authorList>
            <person name="Xu Z."/>
            <person name="Masuda Y."/>
            <person name="Itoh H."/>
            <person name="Senoo K."/>
        </authorList>
    </citation>
    <scope>NUCLEOTIDE SEQUENCE [LARGE SCALE GENOMIC DNA]</scope>
    <source>
        <strain evidence="2 3">DSM 13688</strain>
    </source>
</reference>
<dbReference type="InterPro" id="IPR025187">
    <property type="entry name" value="DUF4112"/>
</dbReference>
<dbReference type="PANTHER" id="PTHR35519:SF2">
    <property type="entry name" value="PH DOMAIN PROTEIN"/>
    <property type="match status" value="1"/>
</dbReference>
<comment type="caution">
    <text evidence="2">The sequence shown here is derived from an EMBL/GenBank/DDBJ whole genome shotgun (WGS) entry which is preliminary data.</text>
</comment>
<organism evidence="2 3">
    <name type="scientific">Pelotalea chapellei</name>
    <dbReference type="NCBI Taxonomy" id="44671"/>
    <lineage>
        <taxon>Bacteria</taxon>
        <taxon>Pseudomonadati</taxon>
        <taxon>Thermodesulfobacteriota</taxon>
        <taxon>Desulfuromonadia</taxon>
        <taxon>Geobacterales</taxon>
        <taxon>Geobacteraceae</taxon>
        <taxon>Pelotalea</taxon>
    </lineage>
</organism>
<protein>
    <submittedName>
        <fullName evidence="2">DUF4112 domain-containing protein</fullName>
    </submittedName>
</protein>
<keyword evidence="1" id="KW-0812">Transmembrane</keyword>
<dbReference type="Pfam" id="PF13430">
    <property type="entry name" value="DUF4112"/>
    <property type="match status" value="1"/>
</dbReference>
<dbReference type="PANTHER" id="PTHR35519">
    <property type="entry name" value="MEMBRANE PROTEINS"/>
    <property type="match status" value="1"/>
</dbReference>